<proteinExistence type="predicted"/>
<dbReference type="Pfam" id="PF20091">
    <property type="entry name" value="Abhydrolase_10"/>
    <property type="match status" value="1"/>
</dbReference>
<evidence type="ECO:0000313" key="3">
    <source>
        <dbReference type="EMBL" id="SHG07758.1"/>
    </source>
</evidence>
<dbReference type="EMBL" id="LT670818">
    <property type="protein sequence ID" value="SHG07758.1"/>
    <property type="molecule type" value="Genomic_DNA"/>
</dbReference>
<dbReference type="AlphaFoldDB" id="A0A1M5GVP0"/>
<reference evidence="3 4" key="1">
    <citation type="submission" date="2016-11" db="EMBL/GenBank/DDBJ databases">
        <authorList>
            <person name="Jaros S."/>
            <person name="Januszkiewicz K."/>
            <person name="Wedrychowicz H."/>
        </authorList>
    </citation>
    <scope>NUCLEOTIDE SEQUENCE [LARGE SCALE GENOMIC DNA]</scope>
    <source>
        <strain evidence="3 4">GAS242</strain>
    </source>
</reference>
<evidence type="ECO:0000313" key="4">
    <source>
        <dbReference type="Proteomes" id="UP000190675"/>
    </source>
</evidence>
<evidence type="ECO:0000259" key="2">
    <source>
        <dbReference type="Pfam" id="PF20091"/>
    </source>
</evidence>
<dbReference type="RefSeq" id="WP_079564374.1">
    <property type="nucleotide sequence ID" value="NZ_LT670818.1"/>
</dbReference>
<feature type="region of interest" description="Disordered" evidence="1">
    <location>
        <begin position="710"/>
        <end position="729"/>
    </location>
</feature>
<accession>A0A1M5GVP0</accession>
<organism evidence="3 4">
    <name type="scientific">Bradyrhizobium erythrophlei</name>
    <dbReference type="NCBI Taxonomy" id="1437360"/>
    <lineage>
        <taxon>Bacteria</taxon>
        <taxon>Pseudomonadati</taxon>
        <taxon>Pseudomonadota</taxon>
        <taxon>Alphaproteobacteria</taxon>
        <taxon>Hyphomicrobiales</taxon>
        <taxon>Nitrobacteraceae</taxon>
        <taxon>Bradyrhizobium</taxon>
    </lineage>
</organism>
<gene>
    <name evidence="3" type="ORF">SAMN05444169_0407</name>
</gene>
<protein>
    <recommendedName>
        <fullName evidence="2">Alpha/beta hydrolase domain-containing protein</fullName>
    </recommendedName>
</protein>
<evidence type="ECO:0000256" key="1">
    <source>
        <dbReference type="SAM" id="MobiDB-lite"/>
    </source>
</evidence>
<feature type="domain" description="Alpha/beta hydrolase" evidence="2">
    <location>
        <begin position="257"/>
        <end position="695"/>
    </location>
</feature>
<dbReference type="Proteomes" id="UP000190675">
    <property type="component" value="Chromosome I"/>
</dbReference>
<dbReference type="OrthoDB" id="9779952at2"/>
<name>A0A1M5GVP0_9BRAD</name>
<sequence>MVRIASALSLRVPESHKRKLSYSGIASLLATSILVAAPVAADARTTQIQIQSRGTAFGGHSFAGVGQYEFITGVATGEVSPTNPQNALITDIQLAPRNTRGNVVYQHNFYILQPLDPSKGNHKMMYEPPNRGGKTYQTLNNTPDGTNDPAALTDATELDDSFLWTRGYITVWSGWENNLGPLSPPYPATGPVATASFPIAHGANNATLTGPGYEYIVTGGATFTLAYPAASGNQGAPDAVLTHRVHLDDPAVVVPTSGWAYTDATNTAIKLTSGNFVNNDIYEFSYIAKHPTVNGLGLAAIRDFNSFLRSASHDDLGAPNPIKGHIDRIYTETSSQPARTLNDFVHLGFNEDENHRKVFDGMMQWIGAGDGLNMNYRWSQTKRTNRNRQELLYLEGLYPFANVPTYDPISRTSDWRYKKCEQTHTCPLAMEFYSANEYWVKAGSLMSTDPTGKVDLPDHELTRLYLLSSKQHGGAGNPTTKGVCQQFLNPLDSAPVQRALWTDLDEWSTRGSEPPHSQVPKLRDGTLVPPLPRDSVGFPEIPGVTYTGLKTTRYRFNLGPNFYQTFVPTINPPVITPPYEDNPANGPIYPSYVPKTDKDGNDIAGIRLPELTVPLATYTGWGLRSGVWANDGCEASGQYIPFAATTAARTAANDPRLSVQERYPSFGFYKTQVVLAVDKLVRDRFLICDDTQEIVNRLLQAGLAAGVPAPGANESTSAPDPVPACQGRMPPRYHYHHVYERDGDGNDHGSH</sequence>
<dbReference type="InterPro" id="IPR045394">
    <property type="entry name" value="Abhydrolase_dom"/>
</dbReference>